<feature type="transmembrane region" description="Helical" evidence="12">
    <location>
        <begin position="208"/>
        <end position="227"/>
    </location>
</feature>
<feature type="transmembrane region" description="Helical" evidence="12">
    <location>
        <begin position="73"/>
        <end position="93"/>
    </location>
</feature>
<keyword evidence="10 12" id="KW-0131">Cell cycle</keyword>
<dbReference type="GO" id="GO:0008360">
    <property type="term" value="P:regulation of cell shape"/>
    <property type="evidence" value="ECO:0007669"/>
    <property type="project" value="UniProtKB-KW"/>
</dbReference>
<keyword evidence="12 14" id="KW-0460">Magnesium</keyword>
<dbReference type="PROSITE" id="PS01347">
    <property type="entry name" value="MRAY_1"/>
    <property type="match status" value="1"/>
</dbReference>
<dbReference type="EMBL" id="LT629973">
    <property type="protein sequence ID" value="SEH81519.1"/>
    <property type="molecule type" value="Genomic_DNA"/>
</dbReference>
<evidence type="ECO:0000256" key="4">
    <source>
        <dbReference type="ARBA" id="ARBA00022679"/>
    </source>
</evidence>
<comment type="cofactor">
    <cofactor evidence="12 14">
        <name>Mg(2+)</name>
        <dbReference type="ChEBI" id="CHEBI:18420"/>
    </cofactor>
</comment>
<comment type="catalytic activity">
    <reaction evidence="12">
        <text>UDP-N-acetyl-alpha-D-muramoyl-L-alanyl-gamma-D-glutamyl-meso-2,6-diaminopimeloyl-D-alanyl-D-alanine + di-trans,octa-cis-undecaprenyl phosphate = di-trans,octa-cis-undecaprenyl diphospho-N-acetyl-alpha-D-muramoyl-L-alanyl-D-glutamyl-meso-2,6-diaminopimeloyl-D-alanyl-D-alanine + UMP</text>
        <dbReference type="Rhea" id="RHEA:28386"/>
        <dbReference type="ChEBI" id="CHEBI:57865"/>
        <dbReference type="ChEBI" id="CHEBI:60392"/>
        <dbReference type="ChEBI" id="CHEBI:61386"/>
        <dbReference type="ChEBI" id="CHEBI:61387"/>
        <dbReference type="EC" id="2.7.8.13"/>
    </reaction>
</comment>
<evidence type="ECO:0000256" key="9">
    <source>
        <dbReference type="ARBA" id="ARBA00023136"/>
    </source>
</evidence>
<dbReference type="PANTHER" id="PTHR22926">
    <property type="entry name" value="PHOSPHO-N-ACETYLMURAMOYL-PENTAPEPTIDE-TRANSFERASE"/>
    <property type="match status" value="1"/>
</dbReference>
<evidence type="ECO:0000256" key="2">
    <source>
        <dbReference type="ARBA" id="ARBA00005583"/>
    </source>
</evidence>
<keyword evidence="9 12" id="KW-0472">Membrane</keyword>
<dbReference type="PROSITE" id="PS01348">
    <property type="entry name" value="MRAY_2"/>
    <property type="match status" value="1"/>
</dbReference>
<evidence type="ECO:0000256" key="6">
    <source>
        <dbReference type="ARBA" id="ARBA00022960"/>
    </source>
</evidence>
<comment type="subcellular location">
    <subcellularLocation>
        <location evidence="12">Cell membrane</location>
        <topology evidence="12">Multi-pass membrane protein</topology>
    </subcellularLocation>
    <subcellularLocation>
        <location evidence="1">Membrane</location>
        <topology evidence="1">Multi-pass membrane protein</topology>
    </subcellularLocation>
</comment>
<dbReference type="GO" id="GO:0005886">
    <property type="term" value="C:plasma membrane"/>
    <property type="evidence" value="ECO:0007669"/>
    <property type="project" value="UniProtKB-SubCell"/>
</dbReference>
<evidence type="ECO:0000313" key="15">
    <source>
        <dbReference type="EMBL" id="SEH81519.1"/>
    </source>
</evidence>
<evidence type="ECO:0000256" key="13">
    <source>
        <dbReference type="NCBIfam" id="TIGR00445"/>
    </source>
</evidence>
<evidence type="ECO:0000256" key="12">
    <source>
        <dbReference type="HAMAP-Rule" id="MF_00038"/>
    </source>
</evidence>
<dbReference type="EC" id="2.7.8.13" evidence="12 13"/>
<comment type="function">
    <text evidence="12">Catalyzes the initial step of the lipid cycle reactions in the biosynthesis of the cell wall peptidoglycan: transfers peptidoglycan precursor phospho-MurNAc-pentapeptide from UDP-MurNAc-pentapeptide onto the lipid carrier undecaprenyl phosphate, yielding undecaprenyl-pyrophosphoryl-MurNAc-pentapeptide, known as lipid I.</text>
</comment>
<dbReference type="GO" id="GO:0051992">
    <property type="term" value="F:UDP-N-acetylmuramoyl-L-alanyl-D-glutamyl-meso-2,6-diaminopimelyl-D-alanyl-D-alanine:undecaprenyl-phosphate transferase activity"/>
    <property type="evidence" value="ECO:0007669"/>
    <property type="project" value="RHEA"/>
</dbReference>
<feature type="transmembrane region" description="Helical" evidence="12">
    <location>
        <begin position="138"/>
        <end position="155"/>
    </location>
</feature>
<comment type="pathway">
    <text evidence="12">Cell wall biogenesis; peptidoglycan biosynthesis.</text>
</comment>
<reference evidence="16" key="1">
    <citation type="submission" date="2016-09" db="EMBL/GenBank/DDBJ databases">
        <authorList>
            <person name="Koehorst J."/>
        </authorList>
    </citation>
    <scope>NUCLEOTIDE SEQUENCE [LARGE SCALE GENOMIC DNA]</scope>
</reference>
<evidence type="ECO:0000256" key="10">
    <source>
        <dbReference type="ARBA" id="ARBA00023306"/>
    </source>
</evidence>
<keyword evidence="12" id="KW-1003">Cell membrane</keyword>
<keyword evidence="11 12" id="KW-0961">Cell wall biogenesis/degradation</keyword>
<dbReference type="GO" id="GO:0046872">
    <property type="term" value="F:metal ion binding"/>
    <property type="evidence" value="ECO:0007669"/>
    <property type="project" value="UniProtKB-KW"/>
</dbReference>
<feature type="binding site" evidence="14">
    <location>
        <position position="201"/>
    </location>
    <ligand>
        <name>Mg(2+)</name>
        <dbReference type="ChEBI" id="CHEBI:18420"/>
    </ligand>
</feature>
<keyword evidence="12 14" id="KW-0479">Metal-binding</keyword>
<evidence type="ECO:0000256" key="3">
    <source>
        <dbReference type="ARBA" id="ARBA00022618"/>
    </source>
</evidence>
<dbReference type="STRING" id="1679444.PYTT_0949"/>
<feature type="transmembrane region" description="Helical" evidence="12">
    <location>
        <begin position="299"/>
        <end position="324"/>
    </location>
</feature>
<dbReference type="NCBIfam" id="TIGR00445">
    <property type="entry name" value="mraY"/>
    <property type="match status" value="1"/>
</dbReference>
<feature type="transmembrane region" description="Helical" evidence="12">
    <location>
        <begin position="25"/>
        <end position="52"/>
    </location>
</feature>
<keyword evidence="4 12" id="KW-0808">Transferase</keyword>
<dbReference type="GO" id="GO:0009252">
    <property type="term" value="P:peptidoglycan biosynthetic process"/>
    <property type="evidence" value="ECO:0007669"/>
    <property type="project" value="UniProtKB-UniRule"/>
</dbReference>
<feature type="transmembrane region" description="Helical" evidence="12">
    <location>
        <begin position="247"/>
        <end position="267"/>
    </location>
</feature>
<dbReference type="InterPro" id="IPR003524">
    <property type="entry name" value="PNAcMuramoyl-5peptid_Trfase"/>
</dbReference>
<keyword evidence="6 12" id="KW-0133">Cell shape</keyword>
<dbReference type="AlphaFoldDB" id="A0A1C7PCK4"/>
<evidence type="ECO:0000256" key="14">
    <source>
        <dbReference type="PIRSR" id="PIRSR600715-1"/>
    </source>
</evidence>
<keyword evidence="5 12" id="KW-0812">Transmembrane</keyword>
<dbReference type="OrthoDB" id="9805475at2"/>
<name>A0A1C7PCK4_9BACT</name>
<proteinExistence type="inferred from homology"/>
<feature type="transmembrane region" description="Helical" evidence="12">
    <location>
        <begin position="99"/>
        <end position="118"/>
    </location>
</feature>
<keyword evidence="3 12" id="KW-0132">Cell division</keyword>
<dbReference type="GO" id="GO:0071555">
    <property type="term" value="P:cell wall organization"/>
    <property type="evidence" value="ECO:0007669"/>
    <property type="project" value="UniProtKB-KW"/>
</dbReference>
<keyword evidence="16" id="KW-1185">Reference proteome</keyword>
<dbReference type="CDD" id="cd06852">
    <property type="entry name" value="GT_MraY"/>
    <property type="match status" value="1"/>
</dbReference>
<dbReference type="PATRIC" id="fig|1679444.3.peg.2556"/>
<dbReference type="KEGG" id="agl:PYTT_0949"/>
<accession>A0A1C7PCK4</accession>
<gene>
    <name evidence="12" type="primary">mraY</name>
    <name evidence="15" type="ORF">PYTT_0949</name>
</gene>
<dbReference type="Proteomes" id="UP000176204">
    <property type="component" value="Chromosome I"/>
</dbReference>
<keyword evidence="7 12" id="KW-0573">Peptidoglycan synthesis</keyword>
<protein>
    <recommendedName>
        <fullName evidence="12 13">Phospho-N-acetylmuramoyl-pentapeptide-transferase</fullName>
        <ecNumber evidence="12 13">2.7.8.13</ecNumber>
    </recommendedName>
    <alternativeName>
        <fullName evidence="12">UDP-MurNAc-pentapeptide phosphotransferase</fullName>
    </alternativeName>
</protein>
<evidence type="ECO:0000256" key="8">
    <source>
        <dbReference type="ARBA" id="ARBA00022989"/>
    </source>
</evidence>
<evidence type="ECO:0000256" key="11">
    <source>
        <dbReference type="ARBA" id="ARBA00023316"/>
    </source>
</evidence>
<dbReference type="InterPro" id="IPR000715">
    <property type="entry name" value="Glycosyl_transferase_4"/>
</dbReference>
<comment type="similarity">
    <text evidence="2 12">Belongs to the glycosyltransferase 4 family. MraY subfamily.</text>
</comment>
<dbReference type="GO" id="GO:0051301">
    <property type="term" value="P:cell division"/>
    <property type="evidence" value="ECO:0007669"/>
    <property type="project" value="UniProtKB-KW"/>
</dbReference>
<evidence type="ECO:0000256" key="7">
    <source>
        <dbReference type="ARBA" id="ARBA00022984"/>
    </source>
</evidence>
<feature type="transmembrane region" description="Helical" evidence="12">
    <location>
        <begin position="175"/>
        <end position="196"/>
    </location>
</feature>
<evidence type="ECO:0000313" key="16">
    <source>
        <dbReference type="Proteomes" id="UP000176204"/>
    </source>
</evidence>
<dbReference type="HAMAP" id="MF_00038">
    <property type="entry name" value="MraY"/>
    <property type="match status" value="1"/>
</dbReference>
<feature type="transmembrane region" description="Helical" evidence="12">
    <location>
        <begin position="355"/>
        <end position="376"/>
    </location>
</feature>
<dbReference type="GO" id="GO:0008963">
    <property type="term" value="F:phospho-N-acetylmuramoyl-pentapeptide-transferase activity"/>
    <property type="evidence" value="ECO:0007669"/>
    <property type="project" value="UniProtKB-UniRule"/>
</dbReference>
<dbReference type="UniPathway" id="UPA00219"/>
<evidence type="ECO:0000256" key="5">
    <source>
        <dbReference type="ARBA" id="ARBA00022692"/>
    </source>
</evidence>
<dbReference type="InterPro" id="IPR018480">
    <property type="entry name" value="PNAcMuramoyl-5peptid_Trfase_CS"/>
</dbReference>
<dbReference type="PANTHER" id="PTHR22926:SF5">
    <property type="entry name" value="PHOSPHO-N-ACETYLMURAMOYL-PENTAPEPTIDE-TRANSFERASE HOMOLOG"/>
    <property type="match status" value="1"/>
</dbReference>
<sequence>MIYYLNEYFSFLEGVSRPGFLSIRGAAACAIAFVISLLVGPKLIAILTALKAGQPIRQASEVHKLAELHGKKVGTPTMGGVMIVGSSLVATLLCARPDNPYIVACCFVMVALSLLGFADDFLKVKKKTSEGVHGRVKLLVQGVVALIALCFLYFFPESVARTPVAEMVAQVSVPFYGTIDLGWWIIPFGVIVIIGASNAVNLTDGLDGLASGCTITSAMAYAVIAYIAGDACLASPEVLNVPQHPMVGELTVFAMSLVGACMGFLWFNCHPARVFMGDTGSLALGGALGALAVCTCQELLLVVIGGVFVLEAGSVMMQVAFFKVTKRMYGEGRRIFRMAPIHHHFELGGCKETQVIVRFWMVSLILAMLGLCLLKFC</sequence>
<keyword evidence="8 12" id="KW-1133">Transmembrane helix</keyword>
<organism evidence="15 16">
    <name type="scientific">Akkermansia glycaniphila</name>
    <dbReference type="NCBI Taxonomy" id="1679444"/>
    <lineage>
        <taxon>Bacteria</taxon>
        <taxon>Pseudomonadati</taxon>
        <taxon>Verrucomicrobiota</taxon>
        <taxon>Verrucomicrobiia</taxon>
        <taxon>Verrucomicrobiales</taxon>
        <taxon>Akkermansiaceae</taxon>
        <taxon>Akkermansia</taxon>
    </lineage>
</organism>
<evidence type="ECO:0000256" key="1">
    <source>
        <dbReference type="ARBA" id="ARBA00004141"/>
    </source>
</evidence>
<dbReference type="RefSeq" id="WP_067774557.1">
    <property type="nucleotide sequence ID" value="NZ_LIGX01000019.1"/>
</dbReference>
<dbReference type="Pfam" id="PF00953">
    <property type="entry name" value="Glycos_transf_4"/>
    <property type="match status" value="1"/>
</dbReference>
<feature type="binding site" evidence="14">
    <location>
        <position position="278"/>
    </location>
    <ligand>
        <name>Mg(2+)</name>
        <dbReference type="ChEBI" id="CHEBI:18420"/>
    </ligand>
</feature>